<evidence type="ECO:0000313" key="1">
    <source>
        <dbReference type="EMBL" id="SFE07052.1"/>
    </source>
</evidence>
<protein>
    <recommendedName>
        <fullName evidence="3">Transposase</fullName>
    </recommendedName>
</protein>
<gene>
    <name evidence="1" type="ORF">SAMN04515678_1062</name>
</gene>
<organism evidence="1 2">
    <name type="scientific">Roseivivax sediminis</name>
    <dbReference type="NCBI Taxonomy" id="936889"/>
    <lineage>
        <taxon>Bacteria</taxon>
        <taxon>Pseudomonadati</taxon>
        <taxon>Pseudomonadota</taxon>
        <taxon>Alphaproteobacteria</taxon>
        <taxon>Rhodobacterales</taxon>
        <taxon>Roseobacteraceae</taxon>
        <taxon>Roseivivax</taxon>
    </lineage>
</organism>
<dbReference type="AlphaFoldDB" id="A0A1I1XIC9"/>
<accession>A0A1I1XIC9</accession>
<proteinExistence type="predicted"/>
<dbReference type="EMBL" id="FOMS01000006">
    <property type="protein sequence ID" value="SFE07052.1"/>
    <property type="molecule type" value="Genomic_DNA"/>
</dbReference>
<name>A0A1I1XIC9_9RHOB</name>
<dbReference type="Proteomes" id="UP000325289">
    <property type="component" value="Unassembled WGS sequence"/>
</dbReference>
<evidence type="ECO:0008006" key="3">
    <source>
        <dbReference type="Google" id="ProtNLM"/>
    </source>
</evidence>
<dbReference type="RefSeq" id="WP_188129658.1">
    <property type="nucleotide sequence ID" value="NZ_FOMS01000006.1"/>
</dbReference>
<evidence type="ECO:0000313" key="2">
    <source>
        <dbReference type="Proteomes" id="UP000325289"/>
    </source>
</evidence>
<reference evidence="1 2" key="1">
    <citation type="submission" date="2016-10" db="EMBL/GenBank/DDBJ databases">
        <authorList>
            <person name="Varghese N."/>
            <person name="Submissions S."/>
        </authorList>
    </citation>
    <scope>NUCLEOTIDE SEQUENCE [LARGE SCALE GENOMIC DNA]</scope>
    <source>
        <strain evidence="2">YIM D21,KCTC 23444,ACCC 10710</strain>
    </source>
</reference>
<keyword evidence="2" id="KW-1185">Reference proteome</keyword>
<sequence length="46" mass="5147">MVPRVANILRFYHNYMLPASDRSGATPAMKIGLARGLVYRRDLLAA</sequence>